<dbReference type="AlphaFoldDB" id="A0AAW9HLQ5"/>
<dbReference type="Proteomes" id="UP001281731">
    <property type="component" value="Unassembled WGS sequence"/>
</dbReference>
<dbReference type="CDD" id="cd10787">
    <property type="entry name" value="LamB_YcsF_like"/>
    <property type="match status" value="1"/>
</dbReference>
<evidence type="ECO:0000313" key="1">
    <source>
        <dbReference type="EMBL" id="MDY5154820.1"/>
    </source>
</evidence>
<gene>
    <name evidence="1" type="ORF">R6G80_03650</name>
</gene>
<dbReference type="NCBIfam" id="NF003814">
    <property type="entry name" value="PRK05406.1-3"/>
    <property type="match status" value="1"/>
</dbReference>
<dbReference type="InterPro" id="IPR011330">
    <property type="entry name" value="Glyco_hydro/deAcase_b/a-brl"/>
</dbReference>
<sequence>MFIDLNSDLGENSPGRIVSDDEAMLSIVTSANVACGFHAGYAQGIKDTLMKAAKANVTVGAHPGYKDFEGFGRRPLDIPSKQLQADVEYQLATLSGLATLAGTQLSYVKPHGALYNQLAQDEKIAGVVACAIKAINPNLVFLGLAGTLGLNVAEKTGLTVAAEAFADRAYMSDGSLVPRSQEGAVLHDPQLVGQRMLDLVNTGKLTAINGSTVNINADSICVHGDSAGAIDMARSVRAKLEHVGVTIRPFAKKA</sequence>
<dbReference type="EC" id="3.5.2.9" evidence="1"/>
<dbReference type="PANTHER" id="PTHR30292">
    <property type="entry name" value="UNCHARACTERIZED PROTEIN YBGL-RELATED"/>
    <property type="match status" value="1"/>
</dbReference>
<dbReference type="Gene3D" id="3.20.20.370">
    <property type="entry name" value="Glycoside hydrolase/deacetylase"/>
    <property type="match status" value="1"/>
</dbReference>
<dbReference type="EMBL" id="JAWNGC010000003">
    <property type="protein sequence ID" value="MDY5154820.1"/>
    <property type="molecule type" value="Genomic_DNA"/>
</dbReference>
<dbReference type="GO" id="GO:0005975">
    <property type="term" value="P:carbohydrate metabolic process"/>
    <property type="evidence" value="ECO:0007669"/>
    <property type="project" value="InterPro"/>
</dbReference>
<comment type="caution">
    <text evidence="1">The sequence shown here is derived from an EMBL/GenBank/DDBJ whole genome shotgun (WGS) entry which is preliminary data.</text>
</comment>
<organism evidence="1 2">
    <name type="scientific">Actinotignum urinale</name>
    <dbReference type="NCBI Taxonomy" id="190146"/>
    <lineage>
        <taxon>Bacteria</taxon>
        <taxon>Bacillati</taxon>
        <taxon>Actinomycetota</taxon>
        <taxon>Actinomycetes</taxon>
        <taxon>Actinomycetales</taxon>
        <taxon>Actinomycetaceae</taxon>
        <taxon>Actinotignum</taxon>
    </lineage>
</organism>
<protein>
    <submittedName>
        <fullName evidence="1">5-oxoprolinase subunit PxpA</fullName>
        <ecNumber evidence="1">3.5.2.9</ecNumber>
    </submittedName>
</protein>
<proteinExistence type="predicted"/>
<keyword evidence="1" id="KW-0378">Hydrolase</keyword>
<dbReference type="PANTHER" id="PTHR30292:SF0">
    <property type="entry name" value="5-OXOPROLINASE SUBUNIT A"/>
    <property type="match status" value="1"/>
</dbReference>
<dbReference type="SUPFAM" id="SSF88713">
    <property type="entry name" value="Glycoside hydrolase/deacetylase"/>
    <property type="match status" value="1"/>
</dbReference>
<accession>A0AAW9HLQ5</accession>
<dbReference type="NCBIfam" id="NF003816">
    <property type="entry name" value="PRK05406.1-5"/>
    <property type="match status" value="1"/>
</dbReference>
<dbReference type="InterPro" id="IPR005501">
    <property type="entry name" value="LamB/YcsF/PxpA-like"/>
</dbReference>
<name>A0AAW9HLQ5_9ACTO</name>
<dbReference type="Pfam" id="PF03746">
    <property type="entry name" value="LamB_YcsF"/>
    <property type="match status" value="1"/>
</dbReference>
<dbReference type="RefSeq" id="WP_320756440.1">
    <property type="nucleotide sequence ID" value="NZ_JAWNGC010000003.1"/>
</dbReference>
<reference evidence="1" key="1">
    <citation type="submission" date="2023-10" db="EMBL/GenBank/DDBJ databases">
        <title>Whole Genome based description of the genera Actinobaculum and Actinotignum reveals a complex phylogenetic relationship within the species included in the genus Actinotignum.</title>
        <authorList>
            <person name="Jensen C.S."/>
            <person name="Dargis R."/>
            <person name="Kemp M."/>
            <person name="Christensen J.J."/>
        </authorList>
    </citation>
    <scope>NUCLEOTIDE SEQUENCE</scope>
    <source>
        <strain evidence="1">SLA_B511</strain>
    </source>
</reference>
<dbReference type="GO" id="GO:0017168">
    <property type="term" value="F:5-oxoprolinase (ATP-hydrolyzing) activity"/>
    <property type="evidence" value="ECO:0007669"/>
    <property type="project" value="UniProtKB-EC"/>
</dbReference>
<evidence type="ECO:0000313" key="2">
    <source>
        <dbReference type="Proteomes" id="UP001281731"/>
    </source>
</evidence>